<name>A0AB40A2P2_DROSZ</name>
<dbReference type="Proteomes" id="UP001652628">
    <property type="component" value="Chromosome 3"/>
</dbReference>
<proteinExistence type="predicted"/>
<dbReference type="RefSeq" id="XP_036670529.2">
    <property type="nucleotide sequence ID" value="XM_036814634.2"/>
</dbReference>
<keyword evidence="2" id="KW-1185">Reference proteome</keyword>
<dbReference type="InterPro" id="IPR035441">
    <property type="entry name" value="TFIIS/LEDGF_dom_sf"/>
</dbReference>
<organism evidence="2 3">
    <name type="scientific">Drosophila suzukii</name>
    <name type="common">Spotted-wing drosophila fruit fly</name>
    <dbReference type="NCBI Taxonomy" id="28584"/>
    <lineage>
        <taxon>Eukaryota</taxon>
        <taxon>Metazoa</taxon>
        <taxon>Ecdysozoa</taxon>
        <taxon>Arthropoda</taxon>
        <taxon>Hexapoda</taxon>
        <taxon>Insecta</taxon>
        <taxon>Pterygota</taxon>
        <taxon>Neoptera</taxon>
        <taxon>Endopterygota</taxon>
        <taxon>Diptera</taxon>
        <taxon>Brachycera</taxon>
        <taxon>Muscomorpha</taxon>
        <taxon>Ephydroidea</taxon>
        <taxon>Drosophilidae</taxon>
        <taxon>Drosophila</taxon>
        <taxon>Sophophora</taxon>
    </lineage>
</organism>
<dbReference type="AlphaFoldDB" id="A0AB40A2P2"/>
<evidence type="ECO:0000313" key="3">
    <source>
        <dbReference type="RefSeq" id="XP_036670529.2"/>
    </source>
</evidence>
<evidence type="ECO:0000313" key="2">
    <source>
        <dbReference type="Proteomes" id="UP001652628"/>
    </source>
</evidence>
<dbReference type="InterPro" id="IPR036218">
    <property type="entry name" value="HIVI-bd_sf"/>
</dbReference>
<reference evidence="3" key="1">
    <citation type="submission" date="2025-08" db="UniProtKB">
        <authorList>
            <consortium name="RefSeq"/>
        </authorList>
    </citation>
    <scope>IDENTIFICATION</scope>
</reference>
<dbReference type="InterPro" id="IPR021567">
    <property type="entry name" value="LEDGF_IBD"/>
</dbReference>
<protein>
    <recommendedName>
        <fullName evidence="1">Lens epithelium-derived growth factor integrase-binding domain-containing protein</fullName>
    </recommendedName>
</protein>
<evidence type="ECO:0000259" key="1">
    <source>
        <dbReference type="Pfam" id="PF11467"/>
    </source>
</evidence>
<dbReference type="SUPFAM" id="SSF140576">
    <property type="entry name" value="HIV integrase-binding domain"/>
    <property type="match status" value="1"/>
</dbReference>
<dbReference type="Pfam" id="PF11467">
    <property type="entry name" value="LEDGF"/>
    <property type="match status" value="1"/>
</dbReference>
<dbReference type="GeneID" id="118877223"/>
<gene>
    <name evidence="3" type="primary">LOC118877223</name>
</gene>
<dbReference type="Gene3D" id="1.20.930.10">
    <property type="entry name" value="Conserved domain common to transcription factors TFIIS, elongin A, CRSP70"/>
    <property type="match status" value="1"/>
</dbReference>
<feature type="domain" description="Lens epithelium-derived growth factor integrase-binding" evidence="1">
    <location>
        <begin position="104"/>
        <end position="209"/>
    </location>
</feature>
<sequence length="253" mass="29617">MPRKPNRVQKNLMMVFVPVSTTLGIDIEWKKPKNFKSASEEKSWMQQSRKEAREIRLDLESGRLKPKDMPGRILVEPNPNQVPSDEAKRFQKELFNRKGALTTERNFVNLFTKLANSLQFWDPVKALRVLNQMKKMKLTKLMLLRNPDCVTKTRDLREFGGEEEFQEHDMVIRQKSTELYAKFQKIFNLGPDPEDSFWEDFCEQVDVFNALTKDMKKIFRTTLSDQGYKRLLDAEKASDSSISVNAQNGEYIK</sequence>
<accession>A0AB40A2P2</accession>